<sequence length="117" mass="12914">VSKKIQELSTVVHVNNFNLSVPMHLFITFLLVICVIFMVQACAPPPPAPPPPPPPGGMAPDDPQARRRVQKREVLKEERAVPEPSREHDEADGTGEEVPKGLKGRKEPQRDEGLPKT</sequence>
<keyword evidence="2" id="KW-0812">Transmembrane</keyword>
<feature type="compositionally biased region" description="Basic and acidic residues" evidence="1">
    <location>
        <begin position="71"/>
        <end position="117"/>
    </location>
</feature>
<dbReference type="Proteomes" id="UP000276991">
    <property type="component" value="Unassembled WGS sequence"/>
</dbReference>
<evidence type="ECO:0000256" key="2">
    <source>
        <dbReference type="SAM" id="Phobius"/>
    </source>
</evidence>
<name>A0A498SPG7_ACAVI</name>
<evidence type="ECO:0000313" key="3">
    <source>
        <dbReference type="EMBL" id="VBB34240.1"/>
    </source>
</evidence>
<reference evidence="3 4" key="1">
    <citation type="submission" date="2018-08" db="EMBL/GenBank/DDBJ databases">
        <authorList>
            <person name="Laetsch R D."/>
            <person name="Stevens L."/>
            <person name="Kumar S."/>
            <person name="Blaxter L. M."/>
        </authorList>
    </citation>
    <scope>NUCLEOTIDE SEQUENCE [LARGE SCALE GENOMIC DNA]</scope>
</reference>
<feature type="non-terminal residue" evidence="3">
    <location>
        <position position="1"/>
    </location>
</feature>
<keyword evidence="4" id="KW-1185">Reference proteome</keyword>
<feature type="compositionally biased region" description="Pro residues" evidence="1">
    <location>
        <begin position="43"/>
        <end position="57"/>
    </location>
</feature>
<accession>A0A498SPG7</accession>
<keyword evidence="2" id="KW-0472">Membrane</keyword>
<organism evidence="3 4">
    <name type="scientific">Acanthocheilonema viteae</name>
    <name type="common">Filarial nematode worm</name>
    <name type="synonym">Dipetalonema viteae</name>
    <dbReference type="NCBI Taxonomy" id="6277"/>
    <lineage>
        <taxon>Eukaryota</taxon>
        <taxon>Metazoa</taxon>
        <taxon>Ecdysozoa</taxon>
        <taxon>Nematoda</taxon>
        <taxon>Chromadorea</taxon>
        <taxon>Rhabditida</taxon>
        <taxon>Spirurina</taxon>
        <taxon>Spiruromorpha</taxon>
        <taxon>Filarioidea</taxon>
        <taxon>Onchocercidae</taxon>
        <taxon>Acanthocheilonema</taxon>
    </lineage>
</organism>
<dbReference type="AlphaFoldDB" id="A0A498SPG7"/>
<proteinExistence type="predicted"/>
<evidence type="ECO:0000313" key="4">
    <source>
        <dbReference type="Proteomes" id="UP000276991"/>
    </source>
</evidence>
<feature type="transmembrane region" description="Helical" evidence="2">
    <location>
        <begin position="21"/>
        <end position="39"/>
    </location>
</feature>
<gene>
    <name evidence="3" type="ORF">NAV_LOCUS9031</name>
</gene>
<feature type="region of interest" description="Disordered" evidence="1">
    <location>
        <begin position="43"/>
        <end position="117"/>
    </location>
</feature>
<keyword evidence="2" id="KW-1133">Transmembrane helix</keyword>
<dbReference type="EMBL" id="UPTC01003233">
    <property type="protein sequence ID" value="VBB34240.1"/>
    <property type="molecule type" value="Genomic_DNA"/>
</dbReference>
<protein>
    <submittedName>
        <fullName evidence="3">Uncharacterized protein</fullName>
    </submittedName>
</protein>
<evidence type="ECO:0000256" key="1">
    <source>
        <dbReference type="SAM" id="MobiDB-lite"/>
    </source>
</evidence>